<organism evidence="1 2">
    <name type="scientific">Pseudoalteromonas porphyrae</name>
    <dbReference type="NCBI Taxonomy" id="187330"/>
    <lineage>
        <taxon>Bacteria</taxon>
        <taxon>Pseudomonadati</taxon>
        <taxon>Pseudomonadota</taxon>
        <taxon>Gammaproteobacteria</taxon>
        <taxon>Alteromonadales</taxon>
        <taxon>Pseudoalteromonadaceae</taxon>
        <taxon>Pseudoalteromonas</taxon>
    </lineage>
</organism>
<dbReference type="EMBL" id="LHPH01000008">
    <property type="protein sequence ID" value="KPH63447.1"/>
    <property type="molecule type" value="Genomic_DNA"/>
</dbReference>
<sequence length="168" mass="18747">MAHPQLSNKAELPQVDQALSPWQSNIMAGNYAFERGALLEARDKYTTAHTLASHLLSQFSQAQTCQSVIAAIEHCCPALVVAAHNLADTYRAMSQSDQACQWLCDVHITLSHLIEHPCNTIRTVVAHHHHKTYTELVQFAKSHSHCPQLIEKINHTLSYTPDHTATVH</sequence>
<dbReference type="RefSeq" id="WP_054454013.1">
    <property type="nucleotide sequence ID" value="NZ_LHPH01000008.1"/>
</dbReference>
<dbReference type="AlphaFoldDB" id="A0A0N1EUL4"/>
<reference evidence="1 2" key="1">
    <citation type="submission" date="2015-08" db="EMBL/GenBank/DDBJ databases">
        <title>Draft Genome Sequence of Pseudoalteromonas porphyrae UCD-SED14.</title>
        <authorList>
            <person name="Coil D.A."/>
            <person name="Jospin G."/>
            <person name="Lee R.D."/>
            <person name="Eisen J.A."/>
        </authorList>
    </citation>
    <scope>NUCLEOTIDE SEQUENCE [LARGE SCALE GENOMIC DNA]</scope>
    <source>
        <strain evidence="1 2">UCD-SED14</strain>
    </source>
</reference>
<dbReference type="Proteomes" id="UP000037848">
    <property type="component" value="Unassembled WGS sequence"/>
</dbReference>
<dbReference type="OrthoDB" id="6296216at2"/>
<dbReference type="PATRIC" id="fig|187330.3.peg.3912"/>
<evidence type="ECO:0000313" key="1">
    <source>
        <dbReference type="EMBL" id="KPH63447.1"/>
    </source>
</evidence>
<keyword evidence="2" id="KW-1185">Reference proteome</keyword>
<dbReference type="STRING" id="187330.AMS58_10545"/>
<gene>
    <name evidence="1" type="ORF">ADS77_09175</name>
</gene>
<name>A0A0N1EUL4_9GAMM</name>
<protein>
    <submittedName>
        <fullName evidence="1">Uncharacterized protein</fullName>
    </submittedName>
</protein>
<accession>A0A0N1EUL4</accession>
<comment type="caution">
    <text evidence="1">The sequence shown here is derived from an EMBL/GenBank/DDBJ whole genome shotgun (WGS) entry which is preliminary data.</text>
</comment>
<evidence type="ECO:0000313" key="2">
    <source>
        <dbReference type="Proteomes" id="UP000037848"/>
    </source>
</evidence>
<proteinExistence type="predicted"/>